<keyword evidence="10" id="KW-0411">Iron-sulfur</keyword>
<evidence type="ECO:0000256" key="13">
    <source>
        <dbReference type="NCBIfam" id="TIGR00550"/>
    </source>
</evidence>
<dbReference type="AlphaFoldDB" id="A0A3P7P667"/>
<keyword evidence="7 14" id="KW-0808">Transferase</keyword>
<comment type="catalytic activity">
    <reaction evidence="11">
        <text>iminosuccinate + dihydroxyacetone phosphate = quinolinate + phosphate + 2 H2O + H(+)</text>
        <dbReference type="Rhea" id="RHEA:25888"/>
        <dbReference type="ChEBI" id="CHEBI:15377"/>
        <dbReference type="ChEBI" id="CHEBI:15378"/>
        <dbReference type="ChEBI" id="CHEBI:29959"/>
        <dbReference type="ChEBI" id="CHEBI:43474"/>
        <dbReference type="ChEBI" id="CHEBI:57642"/>
        <dbReference type="ChEBI" id="CHEBI:77875"/>
        <dbReference type="EC" id="2.5.1.72"/>
    </reaction>
    <physiologicalReaction direction="left-to-right" evidence="11">
        <dbReference type="Rhea" id="RHEA:25889"/>
    </physiologicalReaction>
</comment>
<organism evidence="14 15">
    <name type="scientific">Petrocella atlantisensis</name>
    <dbReference type="NCBI Taxonomy" id="2173034"/>
    <lineage>
        <taxon>Bacteria</taxon>
        <taxon>Bacillati</taxon>
        <taxon>Bacillota</taxon>
        <taxon>Clostridia</taxon>
        <taxon>Lachnospirales</taxon>
        <taxon>Vallitaleaceae</taxon>
        <taxon>Petrocella</taxon>
    </lineage>
</organism>
<gene>
    <name evidence="14" type="primary">nadA</name>
    <name evidence="14" type="ORF">PATL70BA_0016</name>
</gene>
<evidence type="ECO:0000256" key="1">
    <source>
        <dbReference type="ARBA" id="ARBA00001966"/>
    </source>
</evidence>
<evidence type="ECO:0000256" key="8">
    <source>
        <dbReference type="ARBA" id="ARBA00022723"/>
    </source>
</evidence>
<dbReference type="GO" id="GO:0051539">
    <property type="term" value="F:4 iron, 4 sulfur cluster binding"/>
    <property type="evidence" value="ECO:0007669"/>
    <property type="project" value="UniProtKB-KW"/>
</dbReference>
<comment type="pathway">
    <text evidence="3">Cofactor biosynthesis; NAD(+) biosynthesis; quinolinate from iminoaspartate: step 1/1.</text>
</comment>
<dbReference type="GO" id="GO:0008987">
    <property type="term" value="F:quinolinate synthetase A activity"/>
    <property type="evidence" value="ECO:0007669"/>
    <property type="project" value="UniProtKB-UniRule"/>
</dbReference>
<evidence type="ECO:0000256" key="5">
    <source>
        <dbReference type="ARBA" id="ARBA00022485"/>
    </source>
</evidence>
<keyword evidence="6" id="KW-0662">Pyridine nucleotide biosynthesis</keyword>
<evidence type="ECO:0000313" key="14">
    <source>
        <dbReference type="EMBL" id="VDN45853.1"/>
    </source>
</evidence>
<dbReference type="GO" id="GO:0046872">
    <property type="term" value="F:metal ion binding"/>
    <property type="evidence" value="ECO:0007669"/>
    <property type="project" value="UniProtKB-KW"/>
</dbReference>
<sequence>MSQELISKIHQLKAEKNATIIAHFYQSPEIQDLADFVGDSLAMAKYGKDVDADCLVICGVKFMAETAKILSPDKTVLLPNQDAGCPMADMVDAKSLAMHKKRHPNHYIVSYVNTSADVKALTDICVTSSNALHIIRQLEQKEILFLPDKNLGHYINTQLSDQQMHLWPGFCRTHDRLNAEDVKSMKVLYPDAEVLVHPECDPSVVELADYIGSTSGIIHRASTSSAQSFIVCTEEGVIHRLRQNEPEKAFHLASSKLLCQNMKKTELEDIYTCLLNSRPEMMIEETTRLAAYNALDQMLALS</sequence>
<dbReference type="OrthoDB" id="9801204at2"/>
<evidence type="ECO:0000256" key="10">
    <source>
        <dbReference type="ARBA" id="ARBA00023014"/>
    </source>
</evidence>
<evidence type="ECO:0000256" key="4">
    <source>
        <dbReference type="ARBA" id="ARBA00012669"/>
    </source>
</evidence>
<evidence type="ECO:0000256" key="11">
    <source>
        <dbReference type="ARBA" id="ARBA00050125"/>
    </source>
</evidence>
<dbReference type="EC" id="2.5.1.72" evidence="4 13"/>
<dbReference type="PANTHER" id="PTHR30573">
    <property type="entry name" value="QUINOLINATE SYNTHETASE A"/>
    <property type="match status" value="1"/>
</dbReference>
<evidence type="ECO:0000256" key="6">
    <source>
        <dbReference type="ARBA" id="ARBA00022642"/>
    </source>
</evidence>
<dbReference type="GO" id="GO:0034628">
    <property type="term" value="P:'de novo' NAD+ biosynthetic process from L-aspartate"/>
    <property type="evidence" value="ECO:0007669"/>
    <property type="project" value="TreeGrafter"/>
</dbReference>
<keyword evidence="9" id="KW-0408">Iron</keyword>
<reference evidence="14 15" key="1">
    <citation type="submission" date="2018-09" db="EMBL/GenBank/DDBJ databases">
        <authorList>
            <person name="Postec A."/>
        </authorList>
    </citation>
    <scope>NUCLEOTIDE SEQUENCE [LARGE SCALE GENOMIC DNA]</scope>
    <source>
        <strain evidence="14">70B-A</strain>
    </source>
</reference>
<dbReference type="SUPFAM" id="SSF142754">
    <property type="entry name" value="NadA-like"/>
    <property type="match status" value="1"/>
</dbReference>
<comment type="function">
    <text evidence="2">Catalyzes the condensation of iminoaspartate with dihydroxyacetone phosphate to form quinolinate.</text>
</comment>
<dbReference type="Proteomes" id="UP000279029">
    <property type="component" value="Chromosome"/>
</dbReference>
<dbReference type="InterPro" id="IPR003473">
    <property type="entry name" value="NadA"/>
</dbReference>
<dbReference type="NCBIfam" id="NF006878">
    <property type="entry name" value="PRK09375.1-2"/>
    <property type="match status" value="1"/>
</dbReference>
<dbReference type="NCBIfam" id="TIGR00550">
    <property type="entry name" value="nadA"/>
    <property type="match status" value="1"/>
</dbReference>
<keyword evidence="15" id="KW-1185">Reference proteome</keyword>
<dbReference type="UniPathway" id="UPA00253">
    <property type="reaction ID" value="UER00327"/>
</dbReference>
<dbReference type="EMBL" id="LR130778">
    <property type="protein sequence ID" value="VDN45853.1"/>
    <property type="molecule type" value="Genomic_DNA"/>
</dbReference>
<dbReference type="Gene3D" id="3.40.50.10800">
    <property type="entry name" value="NadA-like"/>
    <property type="match status" value="3"/>
</dbReference>
<dbReference type="KEGG" id="cbar:PATL70BA_0016"/>
<evidence type="ECO:0000313" key="15">
    <source>
        <dbReference type="Proteomes" id="UP000279029"/>
    </source>
</evidence>
<evidence type="ECO:0000256" key="9">
    <source>
        <dbReference type="ARBA" id="ARBA00023004"/>
    </source>
</evidence>
<dbReference type="PANTHER" id="PTHR30573:SF0">
    <property type="entry name" value="QUINOLINATE SYNTHASE, CHLOROPLASTIC"/>
    <property type="match status" value="1"/>
</dbReference>
<evidence type="ECO:0000256" key="3">
    <source>
        <dbReference type="ARBA" id="ARBA00005065"/>
    </source>
</evidence>
<evidence type="ECO:0000256" key="12">
    <source>
        <dbReference type="ARBA" id="ARBA00073059"/>
    </source>
</evidence>
<evidence type="ECO:0000256" key="2">
    <source>
        <dbReference type="ARBA" id="ARBA00003791"/>
    </source>
</evidence>
<comment type="cofactor">
    <cofactor evidence="1">
        <name>[4Fe-4S] cluster</name>
        <dbReference type="ChEBI" id="CHEBI:49883"/>
    </cofactor>
</comment>
<keyword evidence="5" id="KW-0004">4Fe-4S</keyword>
<dbReference type="RefSeq" id="WP_125135449.1">
    <property type="nucleotide sequence ID" value="NZ_LR130778.1"/>
</dbReference>
<dbReference type="Pfam" id="PF02445">
    <property type="entry name" value="NadA"/>
    <property type="match status" value="1"/>
</dbReference>
<protein>
    <recommendedName>
        <fullName evidence="12 13">Quinolinate synthase</fullName>
        <ecNumber evidence="4 13">2.5.1.72</ecNumber>
    </recommendedName>
</protein>
<proteinExistence type="predicted"/>
<accession>A0A3P7P667</accession>
<dbReference type="FunFam" id="3.40.50.10800:FF:000001">
    <property type="entry name" value="Quinolinate synthase A"/>
    <property type="match status" value="1"/>
</dbReference>
<evidence type="ECO:0000256" key="7">
    <source>
        <dbReference type="ARBA" id="ARBA00022679"/>
    </source>
</evidence>
<name>A0A3P7P667_9FIRM</name>
<dbReference type="GO" id="GO:0005829">
    <property type="term" value="C:cytosol"/>
    <property type="evidence" value="ECO:0007669"/>
    <property type="project" value="TreeGrafter"/>
</dbReference>
<keyword evidence="8" id="KW-0479">Metal-binding</keyword>
<dbReference type="InterPro" id="IPR036094">
    <property type="entry name" value="NadA_sf"/>
</dbReference>